<dbReference type="InterPro" id="IPR021323">
    <property type="entry name" value="DUF2927"/>
</dbReference>
<dbReference type="EMBL" id="FLOB01000005">
    <property type="protein sequence ID" value="SBS32463.1"/>
    <property type="molecule type" value="Genomic_DNA"/>
</dbReference>
<dbReference type="STRING" id="1792290.MSP8886_02435"/>
<organism evidence="1 2">
    <name type="scientific">Marinomonas spartinae</name>
    <dbReference type="NCBI Taxonomy" id="1792290"/>
    <lineage>
        <taxon>Bacteria</taxon>
        <taxon>Pseudomonadati</taxon>
        <taxon>Pseudomonadota</taxon>
        <taxon>Gammaproteobacteria</taxon>
        <taxon>Oceanospirillales</taxon>
        <taxon>Oceanospirillaceae</taxon>
        <taxon>Marinomonas</taxon>
    </lineage>
</organism>
<protein>
    <recommendedName>
        <fullName evidence="3">DUF2927 domain-containing protein</fullName>
    </recommendedName>
</protein>
<proteinExistence type="predicted"/>
<reference evidence="1 2" key="1">
    <citation type="submission" date="2016-06" db="EMBL/GenBank/DDBJ databases">
        <authorList>
            <person name="Kjaerup R.B."/>
            <person name="Dalgaard T.S."/>
            <person name="Juul-Madsen H.R."/>
        </authorList>
    </citation>
    <scope>NUCLEOTIDE SEQUENCE [LARGE SCALE GENOMIC DNA]</scope>
    <source>
        <strain evidence="1 2">CECT 8886</strain>
    </source>
</reference>
<keyword evidence="2" id="KW-1185">Reference proteome</keyword>
<dbReference type="AlphaFoldDB" id="A0A1A8TGW4"/>
<dbReference type="Proteomes" id="UP000092544">
    <property type="component" value="Unassembled WGS sequence"/>
</dbReference>
<accession>A0A1A8TGW4</accession>
<sequence length="286" mass="32848">MPYIIMPINSLPRHRVTQSNPPSEKTLLKYTYLSVFLALFCLPAFAQERWQSDAYITQSFIKIALEREYKETKHPKLVRWEKPISVYVESDTGDSQLQLDLLTTQMGHLAYISGMPIHFTKQAKGAGILVIFTQYKNVEDKVRQYIGNPDKIRKALNEAVCLGNFRLNQRHEITRGTIIIPVDYAREKARLLDCVVEEITQLLGLPNDSDEVFPSVFNDHSIDTYLSPLDYILLKALYSPYLKPGMTVKQVKAAFPNVLKELHQSGDIEHALQRVQIHSLRRYVGD</sequence>
<dbReference type="Pfam" id="PF11150">
    <property type="entry name" value="DUF2927"/>
    <property type="match status" value="1"/>
</dbReference>
<evidence type="ECO:0000313" key="2">
    <source>
        <dbReference type="Proteomes" id="UP000092544"/>
    </source>
</evidence>
<gene>
    <name evidence="1" type="ORF">MSP8886_02435</name>
</gene>
<evidence type="ECO:0000313" key="1">
    <source>
        <dbReference type="EMBL" id="SBS32463.1"/>
    </source>
</evidence>
<name>A0A1A8TGW4_9GAMM</name>
<evidence type="ECO:0008006" key="3">
    <source>
        <dbReference type="Google" id="ProtNLM"/>
    </source>
</evidence>
<dbReference type="RefSeq" id="WP_245659094.1">
    <property type="nucleotide sequence ID" value="NZ_FLOB01000005.1"/>
</dbReference>